<evidence type="ECO:0000313" key="2">
    <source>
        <dbReference type="Proteomes" id="UP000035352"/>
    </source>
</evidence>
<name>A0A0G3BMD0_9BURK</name>
<evidence type="ECO:0000313" key="1">
    <source>
        <dbReference type="EMBL" id="AKJ30567.1"/>
    </source>
</evidence>
<keyword evidence="2" id="KW-1185">Reference proteome</keyword>
<sequence length="74" mass="8665">MKRVERYNGAEAFDKIDGRKGVFFCKDFYGAPQTGDHIDLWNGWRLTAFQSVISIYTSFGSQYTKGRIWFWEVA</sequence>
<dbReference type="Pfam" id="PF14113">
    <property type="entry name" value="Tae4"/>
    <property type="match status" value="1"/>
</dbReference>
<dbReference type="InterPro" id="IPR025562">
    <property type="entry name" value="Tae4"/>
</dbReference>
<protein>
    <submittedName>
        <fullName evidence="1">Uncharacterized protein</fullName>
    </submittedName>
</protein>
<accession>A0A0G3BMD0</accession>
<organism evidence="1 2">
    <name type="scientific">Caldimonas brevitalea</name>
    <dbReference type="NCBI Taxonomy" id="413882"/>
    <lineage>
        <taxon>Bacteria</taxon>
        <taxon>Pseudomonadati</taxon>
        <taxon>Pseudomonadota</taxon>
        <taxon>Betaproteobacteria</taxon>
        <taxon>Burkholderiales</taxon>
        <taxon>Sphaerotilaceae</taxon>
        <taxon>Caldimonas</taxon>
    </lineage>
</organism>
<proteinExistence type="predicted"/>
<dbReference type="KEGG" id="pbh:AAW51_3876"/>
<dbReference type="PATRIC" id="fig|413882.6.peg.4046"/>
<dbReference type="Proteomes" id="UP000035352">
    <property type="component" value="Chromosome"/>
</dbReference>
<dbReference type="AlphaFoldDB" id="A0A0G3BMD0"/>
<dbReference type="Gene3D" id="3.90.1720.80">
    <property type="match status" value="1"/>
</dbReference>
<reference evidence="1 2" key="1">
    <citation type="submission" date="2015-05" db="EMBL/GenBank/DDBJ databases">
        <authorList>
            <person name="Tang B."/>
            <person name="Yu Y."/>
        </authorList>
    </citation>
    <scope>NUCLEOTIDE SEQUENCE [LARGE SCALE GENOMIC DNA]</scope>
    <source>
        <strain evidence="1 2">DSM 7029</strain>
    </source>
</reference>
<dbReference type="EMBL" id="CP011371">
    <property type="protein sequence ID" value="AKJ30567.1"/>
    <property type="molecule type" value="Genomic_DNA"/>
</dbReference>
<gene>
    <name evidence="1" type="ORF">AAW51_3876</name>
</gene>